<organism evidence="1 2">
    <name type="scientific">Phytophthora citrophthora</name>
    <dbReference type="NCBI Taxonomy" id="4793"/>
    <lineage>
        <taxon>Eukaryota</taxon>
        <taxon>Sar</taxon>
        <taxon>Stramenopiles</taxon>
        <taxon>Oomycota</taxon>
        <taxon>Peronosporomycetes</taxon>
        <taxon>Peronosporales</taxon>
        <taxon>Peronosporaceae</taxon>
        <taxon>Phytophthora</taxon>
    </lineage>
</organism>
<protein>
    <submittedName>
        <fullName evidence="1">BZIP transcription factor 1</fullName>
    </submittedName>
</protein>
<comment type="caution">
    <text evidence="1">The sequence shown here is derived from an EMBL/GenBank/DDBJ whole genome shotgun (WGS) entry which is preliminary data.</text>
</comment>
<dbReference type="AlphaFoldDB" id="A0AAD9LKI3"/>
<reference evidence="1" key="1">
    <citation type="submission" date="2023-08" db="EMBL/GenBank/DDBJ databases">
        <title>Reference Genome Resource for the Citrus Pathogen Phytophthora citrophthora.</title>
        <authorList>
            <person name="Moller H."/>
            <person name="Coetzee B."/>
            <person name="Rose L.J."/>
            <person name="Van Niekerk J.M."/>
        </authorList>
    </citation>
    <scope>NUCLEOTIDE SEQUENCE</scope>
    <source>
        <strain evidence="1">STE-U-9442</strain>
    </source>
</reference>
<keyword evidence="2" id="KW-1185">Reference proteome</keyword>
<name>A0AAD9LKI3_9STRA</name>
<accession>A0AAD9LKI3</accession>
<sequence length="306" mass="34910">MDSCPLNLSNTQIFSDTLIGHVVQRSSKQYNHEEDRRVFEPRARHRHNPYQQMRQRYPIDTLESATKVERETSTRSALPSSIAGLIGTTLSSRRKRASCITSDLKTANQIIAVNHHATPEVQQAIVTEALKKKIRRREDVRIAQMRYREKQMKVEKPIKDAIAELKSEIKHLKTKSKDSFRIPITPTTWAVASEYVRQFSRYVASPKAFGAIASNFLHEMLDPDVLVGSLFGVEAALENWKLFTSYFFEDVRMELKGMKMPTFKTLVASTTTSVYITNKTLRNAFPHLVDDSGKLSPLATRLLGRN</sequence>
<evidence type="ECO:0000313" key="1">
    <source>
        <dbReference type="EMBL" id="KAK1940028.1"/>
    </source>
</evidence>
<gene>
    <name evidence="1" type="ORF">P3T76_008351</name>
</gene>
<dbReference type="Proteomes" id="UP001259832">
    <property type="component" value="Unassembled WGS sequence"/>
</dbReference>
<dbReference type="EMBL" id="JASMQC010000015">
    <property type="protein sequence ID" value="KAK1940028.1"/>
    <property type="molecule type" value="Genomic_DNA"/>
</dbReference>
<proteinExistence type="predicted"/>
<evidence type="ECO:0000313" key="2">
    <source>
        <dbReference type="Proteomes" id="UP001259832"/>
    </source>
</evidence>